<evidence type="ECO:0000259" key="7">
    <source>
        <dbReference type="Pfam" id="PF02683"/>
    </source>
</evidence>
<feature type="transmembrane region" description="Helical" evidence="6">
    <location>
        <begin position="196"/>
        <end position="219"/>
    </location>
</feature>
<comment type="subcellular location">
    <subcellularLocation>
        <location evidence="1">Membrane</location>
        <topology evidence="1">Multi-pass membrane protein</topology>
    </subcellularLocation>
</comment>
<dbReference type="PANTHER" id="PTHR31272">
    <property type="entry name" value="CYTOCHROME C-TYPE BIOGENESIS PROTEIN HI_1454-RELATED"/>
    <property type="match status" value="1"/>
</dbReference>
<dbReference type="InterPro" id="IPR003834">
    <property type="entry name" value="Cyt_c_assmbl_TM_dom"/>
</dbReference>
<dbReference type="AlphaFoldDB" id="C7XRI1"/>
<feature type="transmembrane region" description="Helical" evidence="6">
    <location>
        <begin position="47"/>
        <end position="72"/>
    </location>
</feature>
<dbReference type="STRING" id="469604.HMPREF0946_01497"/>
<dbReference type="InterPro" id="IPR051790">
    <property type="entry name" value="Cytochrome_c-biogenesis_DsbD"/>
</dbReference>
<accession>C7XRI1</accession>
<dbReference type="Proteomes" id="UP000016231">
    <property type="component" value="Chromosome"/>
</dbReference>
<name>C7XRI1_FUSVC</name>
<evidence type="ECO:0000256" key="2">
    <source>
        <dbReference type="ARBA" id="ARBA00006143"/>
    </source>
</evidence>
<dbReference type="PANTHER" id="PTHR31272:SF4">
    <property type="entry name" value="CYTOCHROME C-TYPE BIOGENESIS PROTEIN HI_1454-RELATED"/>
    <property type="match status" value="1"/>
</dbReference>
<protein>
    <recommendedName>
        <fullName evidence="7">Cytochrome C biogenesis protein transmembrane domain-containing protein</fullName>
    </recommendedName>
</protein>
<dbReference type="KEGG" id="fnc:HMPREF0946_01497"/>
<dbReference type="Pfam" id="PF02683">
    <property type="entry name" value="DsbD_TM"/>
    <property type="match status" value="1"/>
</dbReference>
<reference evidence="8 9" key="1">
    <citation type="submission" date="2013-08" db="EMBL/GenBank/DDBJ databases">
        <title>The Genome Sequence of Fusobacterium sp. 3_1_36A2.</title>
        <authorList>
            <consortium name="The Broad Institute Genome Sequencing Platform"/>
            <person name="Earl A."/>
            <person name="Ward D."/>
            <person name="Feldgarden M."/>
            <person name="Gevers D."/>
            <person name="Strauss J."/>
            <person name="White A."/>
            <person name="Allen-Vercoe E."/>
            <person name="Walker B."/>
            <person name="Young S.K."/>
            <person name="Zeng Q."/>
            <person name="Gargeya S."/>
            <person name="Fitzgerald M."/>
            <person name="Haas B."/>
            <person name="Abouelleil A."/>
            <person name="Alvarado L."/>
            <person name="Arachchi H.M."/>
            <person name="Berlin A.M."/>
            <person name="Chapman S.B."/>
            <person name="Goldberg J."/>
            <person name="Griggs A."/>
            <person name="Gujja S."/>
            <person name="Hansen M."/>
            <person name="Howarth C."/>
            <person name="Imamovic A."/>
            <person name="Larimer J."/>
            <person name="McCowen C."/>
            <person name="Montmayeur A."/>
            <person name="Murphy C."/>
            <person name="Neiman D."/>
            <person name="Pearson M."/>
            <person name="Priest M."/>
            <person name="Roberts A."/>
            <person name="Saif S."/>
            <person name="Shea T."/>
            <person name="Sisk P."/>
            <person name="Sykes S."/>
            <person name="Wortman J."/>
            <person name="Nusbaum C."/>
            <person name="Birren B."/>
        </authorList>
    </citation>
    <scope>NUCLEOTIDE SEQUENCE [LARGE SCALE GENOMIC DNA]</scope>
    <source>
        <strain evidence="8 9">3_1_36A2</strain>
    </source>
</reference>
<feature type="transmembrane region" description="Helical" evidence="6">
    <location>
        <begin position="78"/>
        <end position="95"/>
    </location>
</feature>
<organism evidence="8 9">
    <name type="scientific">Fusobacterium vincentii 3_1_36A2</name>
    <dbReference type="NCBI Taxonomy" id="469604"/>
    <lineage>
        <taxon>Bacteria</taxon>
        <taxon>Fusobacteriati</taxon>
        <taxon>Fusobacteriota</taxon>
        <taxon>Fusobacteriia</taxon>
        <taxon>Fusobacteriales</taxon>
        <taxon>Fusobacteriaceae</taxon>
        <taxon>Fusobacterium</taxon>
    </lineage>
</organism>
<dbReference type="GO" id="GO:0017004">
    <property type="term" value="P:cytochrome complex assembly"/>
    <property type="evidence" value="ECO:0007669"/>
    <property type="project" value="InterPro"/>
</dbReference>
<proteinExistence type="inferred from homology"/>
<feature type="domain" description="Cytochrome C biogenesis protein transmembrane" evidence="7">
    <location>
        <begin position="7"/>
        <end position="210"/>
    </location>
</feature>
<dbReference type="RefSeq" id="WP_020975211.1">
    <property type="nucleotide sequence ID" value="NC_022196.1"/>
</dbReference>
<feature type="transmembrane region" description="Helical" evidence="6">
    <location>
        <begin position="152"/>
        <end position="175"/>
    </location>
</feature>
<evidence type="ECO:0000256" key="6">
    <source>
        <dbReference type="SAM" id="Phobius"/>
    </source>
</evidence>
<comment type="similarity">
    <text evidence="2">Belongs to the DsbD family.</text>
</comment>
<dbReference type="HOGENOM" id="CLU_053225_2_0_0"/>
<feature type="transmembrane region" description="Helical" evidence="6">
    <location>
        <begin position="6"/>
        <end position="35"/>
    </location>
</feature>
<dbReference type="eggNOG" id="COG0785">
    <property type="taxonomic scope" value="Bacteria"/>
</dbReference>
<evidence type="ECO:0000256" key="4">
    <source>
        <dbReference type="ARBA" id="ARBA00022989"/>
    </source>
</evidence>
<evidence type="ECO:0000313" key="8">
    <source>
        <dbReference type="EMBL" id="EEU31636.2"/>
    </source>
</evidence>
<evidence type="ECO:0000313" key="9">
    <source>
        <dbReference type="Proteomes" id="UP000016231"/>
    </source>
</evidence>
<keyword evidence="3 6" id="KW-0812">Transmembrane</keyword>
<sequence length="222" mass="24095">MLNTELFIGAVYVAGLLSFFSPCIFPLLPVYIGMLSTSGKKSIIKTVVFVIGLSTSFVLLGFGAGSIGSFLISKTFRIISGVIVIIFGIIQMEIVKIPFLERTKLVDIKGKEDDSIWGAFLLGFTFSLGWTPCVGPILASILFISSGGGNPYYGALMMFIYVLGLATPFVILSLSSKYVLTKVSAIKKHLGIMKKIGGLLIIIMGILLLTDKLSIFYRISWL</sequence>
<evidence type="ECO:0000256" key="5">
    <source>
        <dbReference type="ARBA" id="ARBA00023136"/>
    </source>
</evidence>
<feature type="transmembrane region" description="Helical" evidence="6">
    <location>
        <begin position="116"/>
        <end position="146"/>
    </location>
</feature>
<dbReference type="OrthoDB" id="9803065at2"/>
<keyword evidence="4 6" id="KW-1133">Transmembrane helix</keyword>
<keyword evidence="5 6" id="KW-0472">Membrane</keyword>
<evidence type="ECO:0000256" key="1">
    <source>
        <dbReference type="ARBA" id="ARBA00004141"/>
    </source>
</evidence>
<dbReference type="EMBL" id="CP003700">
    <property type="protein sequence ID" value="EEU31636.2"/>
    <property type="molecule type" value="Genomic_DNA"/>
</dbReference>
<gene>
    <name evidence="8" type="ORF">HMPREF0946_01497</name>
</gene>
<dbReference type="GO" id="GO:0016020">
    <property type="term" value="C:membrane"/>
    <property type="evidence" value="ECO:0007669"/>
    <property type="project" value="UniProtKB-SubCell"/>
</dbReference>
<evidence type="ECO:0000256" key="3">
    <source>
        <dbReference type="ARBA" id="ARBA00022692"/>
    </source>
</evidence>